<comment type="subcellular location">
    <subcellularLocation>
        <location evidence="1">Cell junction</location>
        <location evidence="1">Gap junction</location>
    </subcellularLocation>
    <subcellularLocation>
        <location evidence="2 12">Cell membrane</location>
        <topology evidence="2 12">Multi-pass membrane protein</topology>
    </subcellularLocation>
</comment>
<evidence type="ECO:0000256" key="9">
    <source>
        <dbReference type="ARBA" id="ARBA00023065"/>
    </source>
</evidence>
<dbReference type="PROSITE" id="PS51013">
    <property type="entry name" value="PANNEXIN"/>
    <property type="match status" value="1"/>
</dbReference>
<dbReference type="PANTHER" id="PTHR11893:SF36">
    <property type="entry name" value="INNEXIN-5"/>
    <property type="match status" value="1"/>
</dbReference>
<comment type="caution">
    <text evidence="12">Lacks conserved residue(s) required for the propagation of feature annotation.</text>
</comment>
<evidence type="ECO:0000256" key="4">
    <source>
        <dbReference type="ARBA" id="ARBA00022475"/>
    </source>
</evidence>
<evidence type="ECO:0000256" key="7">
    <source>
        <dbReference type="ARBA" id="ARBA00022949"/>
    </source>
</evidence>
<accession>A0A914NEI7</accession>
<evidence type="ECO:0000313" key="14">
    <source>
        <dbReference type="WBParaSite" id="Minc3s04377g36154"/>
    </source>
</evidence>
<dbReference type="PANTHER" id="PTHR11893">
    <property type="entry name" value="INNEXIN"/>
    <property type="match status" value="1"/>
</dbReference>
<evidence type="ECO:0000256" key="12">
    <source>
        <dbReference type="RuleBase" id="RU010713"/>
    </source>
</evidence>
<dbReference type="GO" id="GO:0005886">
    <property type="term" value="C:plasma membrane"/>
    <property type="evidence" value="ECO:0007669"/>
    <property type="project" value="UniProtKB-SubCell"/>
</dbReference>
<evidence type="ECO:0000256" key="2">
    <source>
        <dbReference type="ARBA" id="ARBA00004651"/>
    </source>
</evidence>
<proteinExistence type="inferred from homology"/>
<reference evidence="14" key="1">
    <citation type="submission" date="2022-11" db="UniProtKB">
        <authorList>
            <consortium name="WormBaseParasite"/>
        </authorList>
    </citation>
    <scope>IDENTIFICATION</scope>
</reference>
<dbReference type="GO" id="GO:0034220">
    <property type="term" value="P:monoatomic ion transmembrane transport"/>
    <property type="evidence" value="ECO:0007669"/>
    <property type="project" value="UniProtKB-KW"/>
</dbReference>
<dbReference type="GO" id="GO:0005243">
    <property type="term" value="F:gap junction channel activity"/>
    <property type="evidence" value="ECO:0007669"/>
    <property type="project" value="TreeGrafter"/>
</dbReference>
<keyword evidence="10 12" id="KW-0472">Membrane</keyword>
<organism evidence="13 14">
    <name type="scientific">Meloidogyne incognita</name>
    <name type="common">Southern root-knot nematode worm</name>
    <name type="synonym">Oxyuris incognita</name>
    <dbReference type="NCBI Taxonomy" id="6306"/>
    <lineage>
        <taxon>Eukaryota</taxon>
        <taxon>Metazoa</taxon>
        <taxon>Ecdysozoa</taxon>
        <taxon>Nematoda</taxon>
        <taxon>Chromadorea</taxon>
        <taxon>Rhabditida</taxon>
        <taxon>Tylenchina</taxon>
        <taxon>Tylenchomorpha</taxon>
        <taxon>Tylenchoidea</taxon>
        <taxon>Meloidogynidae</taxon>
        <taxon>Meloidogyninae</taxon>
        <taxon>Meloidogyne</taxon>
        <taxon>Meloidogyne incognita group</taxon>
    </lineage>
</organism>
<evidence type="ECO:0000256" key="6">
    <source>
        <dbReference type="ARBA" id="ARBA00022868"/>
    </source>
</evidence>
<dbReference type="WBParaSite" id="Minc3s04377g36154">
    <property type="protein sequence ID" value="Minc3s04377g36154"/>
    <property type="gene ID" value="Minc3s04377g36154"/>
</dbReference>
<dbReference type="GO" id="GO:0005921">
    <property type="term" value="C:gap junction"/>
    <property type="evidence" value="ECO:0007669"/>
    <property type="project" value="UniProtKB-SubCell"/>
</dbReference>
<evidence type="ECO:0000256" key="8">
    <source>
        <dbReference type="ARBA" id="ARBA00022989"/>
    </source>
</evidence>
<sequence length="86" mass="9893">MVLAIKNKNVRILSTVFGKLCMFFITRFLYILNIIGQIRIMNHFLGQNTLFWGAHILSDVVSGRDWELSGNFPRVALCDFTVSEKI</sequence>
<keyword evidence="9 12" id="KW-0406">Ion transport</keyword>
<dbReference type="AlphaFoldDB" id="A0A914NEI7"/>
<evidence type="ECO:0000313" key="13">
    <source>
        <dbReference type="Proteomes" id="UP000887563"/>
    </source>
</evidence>
<comment type="similarity">
    <text evidence="12">Belongs to the pannexin family.</text>
</comment>
<keyword evidence="3 12" id="KW-0813">Transport</keyword>
<evidence type="ECO:0000256" key="10">
    <source>
        <dbReference type="ARBA" id="ARBA00023136"/>
    </source>
</evidence>
<dbReference type="PRINTS" id="PR01262">
    <property type="entry name" value="INNEXIN"/>
</dbReference>
<keyword evidence="8 12" id="KW-1133">Transmembrane helix</keyword>
<comment type="function">
    <text evidence="12">Structural component of the gap junctions.</text>
</comment>
<dbReference type="Proteomes" id="UP000887563">
    <property type="component" value="Unplaced"/>
</dbReference>
<feature type="transmembrane region" description="Helical" evidence="12">
    <location>
        <begin position="12"/>
        <end position="32"/>
    </location>
</feature>
<evidence type="ECO:0000256" key="11">
    <source>
        <dbReference type="ARBA" id="ARBA00023303"/>
    </source>
</evidence>
<keyword evidence="13" id="KW-1185">Reference proteome</keyword>
<keyword evidence="4" id="KW-1003">Cell membrane</keyword>
<keyword evidence="11 12" id="KW-0407">Ion channel</keyword>
<evidence type="ECO:0000256" key="5">
    <source>
        <dbReference type="ARBA" id="ARBA00022692"/>
    </source>
</evidence>
<gene>
    <name evidence="12" type="primary">inx</name>
</gene>
<evidence type="ECO:0000256" key="3">
    <source>
        <dbReference type="ARBA" id="ARBA00022448"/>
    </source>
</evidence>
<dbReference type="InterPro" id="IPR000990">
    <property type="entry name" value="Innexin"/>
</dbReference>
<name>A0A914NEI7_MELIC</name>
<keyword evidence="7" id="KW-0965">Cell junction</keyword>
<keyword evidence="5 12" id="KW-0812">Transmembrane</keyword>
<dbReference type="Pfam" id="PF00876">
    <property type="entry name" value="Innexin"/>
    <property type="match status" value="1"/>
</dbReference>
<protein>
    <recommendedName>
        <fullName evidence="12">Innexin</fullName>
    </recommendedName>
</protein>
<evidence type="ECO:0000256" key="1">
    <source>
        <dbReference type="ARBA" id="ARBA00004610"/>
    </source>
</evidence>
<keyword evidence="6" id="KW-0303">Gap junction</keyword>